<reference evidence="2 3" key="1">
    <citation type="submission" date="2017-10" db="EMBL/GenBank/DDBJ databases">
        <title>Comparative genomics in systemic dimorphic fungi from Ajellomycetaceae.</title>
        <authorList>
            <person name="Munoz J.F."/>
            <person name="Mcewen J.G."/>
            <person name="Clay O.K."/>
            <person name="Cuomo C.A."/>
        </authorList>
    </citation>
    <scope>NUCLEOTIDE SEQUENCE [LARGE SCALE GENOMIC DNA]</scope>
    <source>
        <strain evidence="2 3">UAMH7299</strain>
    </source>
</reference>
<dbReference type="AlphaFoldDB" id="A0A2B7WN78"/>
<dbReference type="STRING" id="1447883.A0A2B7WN78"/>
<accession>A0A2B7WN78</accession>
<protein>
    <submittedName>
        <fullName evidence="2">Uncharacterized protein</fullName>
    </submittedName>
</protein>
<keyword evidence="3" id="KW-1185">Reference proteome</keyword>
<dbReference type="Proteomes" id="UP000224634">
    <property type="component" value="Unassembled WGS sequence"/>
</dbReference>
<comment type="caution">
    <text evidence="2">The sequence shown here is derived from an EMBL/GenBank/DDBJ whole genome shotgun (WGS) entry which is preliminary data.</text>
</comment>
<feature type="transmembrane region" description="Helical" evidence="1">
    <location>
        <begin position="158"/>
        <end position="176"/>
    </location>
</feature>
<organism evidence="2 3">
    <name type="scientific">Polytolypa hystricis (strain UAMH7299)</name>
    <dbReference type="NCBI Taxonomy" id="1447883"/>
    <lineage>
        <taxon>Eukaryota</taxon>
        <taxon>Fungi</taxon>
        <taxon>Dikarya</taxon>
        <taxon>Ascomycota</taxon>
        <taxon>Pezizomycotina</taxon>
        <taxon>Eurotiomycetes</taxon>
        <taxon>Eurotiomycetidae</taxon>
        <taxon>Onygenales</taxon>
        <taxon>Onygenales incertae sedis</taxon>
        <taxon>Polytolypa</taxon>
    </lineage>
</organism>
<keyword evidence="1" id="KW-0472">Membrane</keyword>
<dbReference type="EMBL" id="PDNA01000306">
    <property type="protein sequence ID" value="PGG97980.1"/>
    <property type="molecule type" value="Genomic_DNA"/>
</dbReference>
<dbReference type="OrthoDB" id="3692311at2759"/>
<evidence type="ECO:0000313" key="3">
    <source>
        <dbReference type="Proteomes" id="UP000224634"/>
    </source>
</evidence>
<keyword evidence="1" id="KW-1133">Transmembrane helix</keyword>
<feature type="transmembrane region" description="Helical" evidence="1">
    <location>
        <begin position="101"/>
        <end position="120"/>
    </location>
</feature>
<feature type="transmembrane region" description="Helical" evidence="1">
    <location>
        <begin position="65"/>
        <end position="89"/>
    </location>
</feature>
<evidence type="ECO:0000313" key="2">
    <source>
        <dbReference type="EMBL" id="PGG97980.1"/>
    </source>
</evidence>
<keyword evidence="1" id="KW-0812">Transmembrane</keyword>
<proteinExistence type="predicted"/>
<name>A0A2B7WN78_POLH7</name>
<gene>
    <name evidence="2" type="ORF">AJ80_09602</name>
</gene>
<evidence type="ECO:0000256" key="1">
    <source>
        <dbReference type="SAM" id="Phobius"/>
    </source>
</evidence>
<sequence>MASRKSSQDLFVTSPPNREQVRYSPISVATAPNSSQELYVNDGFPVHPLEPFPLPRRLDLQKPKVLSHILCFGSTLPFVVLACIVMWYHEKHITPRELERLQLGLRLSATLFPVAFAAIVGRILRQIAQRRLELAVPLGALEQLIGSTTFFSSISTQLSLGSFNILGAGLFVLWALSPLGAHSALRVISADIRQSTSSVELDYFDLNARGESMNAAYWSGDNDFAGGLFISSLFGSDDSKESPADPWGNVKIPFITGIGGNTTANSSTWRNIDSHTPPAYASFRDPYIWITWAWKHKL</sequence>